<dbReference type="EMBL" id="JAHLFP010000031">
    <property type="protein sequence ID" value="MBU3806043.1"/>
    <property type="molecule type" value="Genomic_DNA"/>
</dbReference>
<dbReference type="InterPro" id="IPR003382">
    <property type="entry name" value="Flavoprotein"/>
</dbReference>
<sequence length="193" mass="21161">MKMTQRRLVWAWCGSFCTFETVMPLMEQMVQSGTEILPVMSFHAAGMDTRFGTAEYWKGKLGKVTGHIPFTTLQQVEPMGPKQMADAMVIAPCTGNTLAKLAQGISDTPVTLAAKSMLRGGKPVVVALSTNDGLMASLPNIATLLQRKHFYIVPFGQDDFLRKPYSLQSDFSLVGDTLECALRGRQLGPVLME</sequence>
<dbReference type="Pfam" id="PF02441">
    <property type="entry name" value="Flavoprotein"/>
    <property type="match status" value="1"/>
</dbReference>
<evidence type="ECO:0000313" key="2">
    <source>
        <dbReference type="EMBL" id="MBU3806043.1"/>
    </source>
</evidence>
<dbReference type="GO" id="GO:0003824">
    <property type="term" value="F:catalytic activity"/>
    <property type="evidence" value="ECO:0007669"/>
    <property type="project" value="InterPro"/>
</dbReference>
<name>A0A948T270_9FIRM</name>
<evidence type="ECO:0000259" key="1">
    <source>
        <dbReference type="Pfam" id="PF02441"/>
    </source>
</evidence>
<protein>
    <submittedName>
        <fullName evidence="2">Dipicolinate synthase subunit B</fullName>
    </submittedName>
</protein>
<gene>
    <name evidence="2" type="ORF">H9882_04030</name>
</gene>
<reference evidence="2" key="2">
    <citation type="submission" date="2021-04" db="EMBL/GenBank/DDBJ databases">
        <authorList>
            <person name="Gilroy R."/>
        </authorList>
    </citation>
    <scope>NUCLEOTIDE SEQUENCE</scope>
    <source>
        <strain evidence="2">B5_2728</strain>
    </source>
</reference>
<dbReference type="AlphaFoldDB" id="A0A948T270"/>
<feature type="domain" description="Flavoprotein" evidence="1">
    <location>
        <begin position="7"/>
        <end position="168"/>
    </location>
</feature>
<organism evidence="2 3">
    <name type="scientific">Candidatus Allofournierella pullistercoris</name>
    <dbReference type="NCBI Taxonomy" id="2838597"/>
    <lineage>
        <taxon>Bacteria</taxon>
        <taxon>Bacillati</taxon>
        <taxon>Bacillota</taxon>
        <taxon>Clostridia</taxon>
        <taxon>Eubacteriales</taxon>
        <taxon>Oscillospiraceae</taxon>
        <taxon>Allofournierella</taxon>
    </lineage>
</organism>
<dbReference type="Proteomes" id="UP000713596">
    <property type="component" value="Unassembled WGS sequence"/>
</dbReference>
<proteinExistence type="predicted"/>
<reference evidence="2" key="1">
    <citation type="journal article" date="2021" name="PeerJ">
        <title>Extensive microbial diversity within the chicken gut microbiome revealed by metagenomics and culture.</title>
        <authorList>
            <person name="Gilroy R."/>
            <person name="Ravi A."/>
            <person name="Getino M."/>
            <person name="Pursley I."/>
            <person name="Horton D.L."/>
            <person name="Alikhan N.F."/>
            <person name="Baker D."/>
            <person name="Gharbi K."/>
            <person name="Hall N."/>
            <person name="Watson M."/>
            <person name="Adriaenssens E.M."/>
            <person name="Foster-Nyarko E."/>
            <person name="Jarju S."/>
            <person name="Secka A."/>
            <person name="Antonio M."/>
            <person name="Oren A."/>
            <person name="Chaudhuri R.R."/>
            <person name="La Ragione R."/>
            <person name="Hildebrand F."/>
            <person name="Pallen M.J."/>
        </authorList>
    </citation>
    <scope>NUCLEOTIDE SEQUENCE</scope>
    <source>
        <strain evidence="2">B5_2728</strain>
    </source>
</reference>
<dbReference type="NCBIfam" id="NF006161">
    <property type="entry name" value="PRK08305.1"/>
    <property type="match status" value="1"/>
</dbReference>
<comment type="caution">
    <text evidence="2">The sequence shown here is derived from an EMBL/GenBank/DDBJ whole genome shotgun (WGS) entry which is preliminary data.</text>
</comment>
<dbReference type="InterPro" id="IPR036551">
    <property type="entry name" value="Flavin_trans-like"/>
</dbReference>
<dbReference type="Gene3D" id="3.40.50.1950">
    <property type="entry name" value="Flavin prenyltransferase-like"/>
    <property type="match status" value="1"/>
</dbReference>
<dbReference type="SUPFAM" id="SSF52507">
    <property type="entry name" value="Homo-oligomeric flavin-containing Cys decarboxylases, HFCD"/>
    <property type="match status" value="1"/>
</dbReference>
<accession>A0A948T270</accession>
<evidence type="ECO:0000313" key="3">
    <source>
        <dbReference type="Proteomes" id="UP000713596"/>
    </source>
</evidence>